<protein>
    <recommendedName>
        <fullName evidence="17">Peroxidase</fullName>
        <ecNumber evidence="17">1.11.1.7</ecNumber>
    </recommendedName>
</protein>
<evidence type="ECO:0000256" key="14">
    <source>
        <dbReference type="PIRSR" id="PIRSR600823-3"/>
    </source>
</evidence>
<keyword evidence="9" id="KW-0325">Glycoprotein</keyword>
<dbReference type="InterPro" id="IPR010255">
    <property type="entry name" value="Haem_peroxidase_sf"/>
</dbReference>
<dbReference type="EC" id="1.11.1.7" evidence="17"/>
<evidence type="ECO:0000256" key="6">
    <source>
        <dbReference type="ARBA" id="ARBA00023002"/>
    </source>
</evidence>
<feature type="disulfide bond" evidence="16">
    <location>
        <begin position="77"/>
        <end position="82"/>
    </location>
</feature>
<dbReference type="InterPro" id="IPR000823">
    <property type="entry name" value="Peroxidase_pln"/>
</dbReference>
<evidence type="ECO:0000256" key="5">
    <source>
        <dbReference type="ARBA" id="ARBA00022837"/>
    </source>
</evidence>
<evidence type="ECO:0000313" key="21">
    <source>
        <dbReference type="Proteomes" id="UP000006038"/>
    </source>
</evidence>
<reference evidence="20" key="2">
    <citation type="submission" date="2013-04" db="UniProtKB">
        <authorList>
            <consortium name="EnsemblPlants"/>
        </authorList>
    </citation>
    <scope>IDENTIFICATION</scope>
</reference>
<dbReference type="eggNOG" id="ENOG502QT8W">
    <property type="taxonomic scope" value="Eukaryota"/>
</dbReference>
<feature type="disulfide bond" evidence="16">
    <location>
        <begin position="44"/>
        <end position="131"/>
    </location>
</feature>
<evidence type="ECO:0000256" key="12">
    <source>
        <dbReference type="PIRSR" id="PIRSR600823-1"/>
    </source>
</evidence>
<keyword evidence="5 14" id="KW-0106">Calcium</keyword>
<keyword evidence="3 17" id="KW-0349">Heme</keyword>
<comment type="similarity">
    <text evidence="17">Belongs to the peroxidase family. Classical plant (class III) peroxidase subfamily.</text>
</comment>
<feature type="binding site" evidence="14">
    <location>
        <position position="81"/>
    </location>
    <ligand>
        <name>Ca(2+)</name>
        <dbReference type="ChEBI" id="CHEBI:29108"/>
        <label>1</label>
    </ligand>
</feature>
<comment type="cofactor">
    <cofactor evidence="14 17">
        <name>Ca(2+)</name>
        <dbReference type="ChEBI" id="CHEBI:29108"/>
    </cofactor>
    <text evidence="14 17">Binds 2 calcium ions per subunit.</text>
</comment>
<evidence type="ECO:0000256" key="15">
    <source>
        <dbReference type="PIRSR" id="PIRSR600823-4"/>
    </source>
</evidence>
<feature type="binding site" evidence="14">
    <location>
        <position position="83"/>
    </location>
    <ligand>
        <name>Ca(2+)</name>
        <dbReference type="ChEBI" id="CHEBI:29108"/>
        <label>1</label>
    </ligand>
</feature>
<organism evidence="20">
    <name type="scientific">Oryza brachyantha</name>
    <name type="common">malo sina</name>
    <dbReference type="NCBI Taxonomy" id="4533"/>
    <lineage>
        <taxon>Eukaryota</taxon>
        <taxon>Viridiplantae</taxon>
        <taxon>Streptophyta</taxon>
        <taxon>Embryophyta</taxon>
        <taxon>Tracheophyta</taxon>
        <taxon>Spermatophyta</taxon>
        <taxon>Magnoliopsida</taxon>
        <taxon>Liliopsida</taxon>
        <taxon>Poales</taxon>
        <taxon>Poaceae</taxon>
        <taxon>BOP clade</taxon>
        <taxon>Oryzoideae</taxon>
        <taxon>Oryzeae</taxon>
        <taxon>Oryzinae</taxon>
        <taxon>Oryza</taxon>
    </lineage>
</organism>
<feature type="site" description="Transition state stabilizer" evidence="15">
    <location>
        <position position="71"/>
    </location>
</feature>
<dbReference type="HOGENOM" id="CLU_010543_0_1_1"/>
<evidence type="ECO:0000256" key="10">
    <source>
        <dbReference type="ARBA" id="ARBA00023283"/>
    </source>
</evidence>
<dbReference type="FunFam" id="1.10.520.10:FF:000009">
    <property type="entry name" value="Peroxidase"/>
    <property type="match status" value="1"/>
</dbReference>
<dbReference type="SUPFAM" id="SSF48113">
    <property type="entry name" value="Heme-dependent peroxidases"/>
    <property type="match status" value="1"/>
</dbReference>
<evidence type="ECO:0000256" key="4">
    <source>
        <dbReference type="ARBA" id="ARBA00022723"/>
    </source>
</evidence>
<dbReference type="Gene3D" id="1.10.420.10">
    <property type="entry name" value="Peroxidase, domain 2"/>
    <property type="match status" value="2"/>
</dbReference>
<feature type="binding site" evidence="14">
    <location>
        <position position="76"/>
    </location>
    <ligand>
        <name>Ca(2+)</name>
        <dbReference type="ChEBI" id="CHEBI:29108"/>
        <label>1</label>
    </ligand>
</feature>
<dbReference type="InterPro" id="IPR002016">
    <property type="entry name" value="Haem_peroxidase"/>
</dbReference>
<evidence type="ECO:0000256" key="1">
    <source>
        <dbReference type="ARBA" id="ARBA00000189"/>
    </source>
</evidence>
<keyword evidence="2 17" id="KW-0575">Peroxidase</keyword>
<evidence type="ECO:0000259" key="19">
    <source>
        <dbReference type="PROSITE" id="PS50873"/>
    </source>
</evidence>
<evidence type="ECO:0000256" key="17">
    <source>
        <dbReference type="RuleBase" id="RU362060"/>
    </source>
</evidence>
<evidence type="ECO:0000256" key="16">
    <source>
        <dbReference type="PIRSR" id="PIRSR600823-5"/>
    </source>
</evidence>
<dbReference type="GO" id="GO:0005576">
    <property type="term" value="C:extracellular region"/>
    <property type="evidence" value="ECO:0007669"/>
    <property type="project" value="UniProtKB-SubCell"/>
</dbReference>
<dbReference type="GO" id="GO:0046872">
    <property type="term" value="F:metal ion binding"/>
    <property type="evidence" value="ECO:0007669"/>
    <property type="project" value="UniProtKB-UniRule"/>
</dbReference>
<evidence type="ECO:0000256" key="2">
    <source>
        <dbReference type="ARBA" id="ARBA00022559"/>
    </source>
</evidence>
<feature type="region of interest" description="Disordered" evidence="18">
    <location>
        <begin position="95"/>
        <end position="114"/>
    </location>
</feature>
<evidence type="ECO:0000256" key="8">
    <source>
        <dbReference type="ARBA" id="ARBA00023157"/>
    </source>
</evidence>
<keyword evidence="8 16" id="KW-1015">Disulfide bond</keyword>
<feature type="compositionally biased region" description="Basic and acidic residues" evidence="18">
    <location>
        <begin position="96"/>
        <end position="107"/>
    </location>
</feature>
<dbReference type="EnsemblPlants" id="OB01G54060.1">
    <property type="protein sequence ID" value="OB01G54060.1"/>
    <property type="gene ID" value="OB01G54060"/>
</dbReference>
<feature type="binding site" evidence="14">
    <location>
        <position position="247"/>
    </location>
    <ligand>
        <name>Ca(2+)</name>
        <dbReference type="ChEBI" id="CHEBI:29108"/>
        <label>2</label>
    </ligand>
</feature>
<dbReference type="Pfam" id="PF00141">
    <property type="entry name" value="peroxidase"/>
    <property type="match status" value="1"/>
</dbReference>
<dbReference type="GO" id="GO:0042744">
    <property type="term" value="P:hydrogen peroxide catabolic process"/>
    <property type="evidence" value="ECO:0007669"/>
    <property type="project" value="UniProtKB-KW"/>
</dbReference>
<keyword evidence="11 17" id="KW-0376">Hydrogen peroxide</keyword>
<sequence length="293" mass="31415">MASSRTTACLLLLAAALVCSSVGAAETMPPTAKGLSLGYYDKRCPQAESIVFNFLQEAIAKDVGLAAALLRLHVHDCFVHGCDASILLDVDGATPADEKSKEEEPHRHSLTPRPSAFKAIDDLRDLLDAACGGTIVSCSDIVTLAARDSVRLAGGPSYPVPLGRRDGLNSASEKAVLDALPPPSSNITELLSFLGKLNLDENDLVVLSNVGIAHCPLFGNRLYPKQDEPTMNKWFGGQLKLVRLKNDADNSAAPEQDLYSDARTKPLVTKFAGDQSAFFEQFVISMWKMGAEN</sequence>
<dbReference type="PANTHER" id="PTHR31235">
    <property type="entry name" value="PEROXIDASE 25-RELATED"/>
    <property type="match status" value="1"/>
</dbReference>
<dbReference type="PRINTS" id="PR00461">
    <property type="entry name" value="PLPEROXIDASE"/>
</dbReference>
<evidence type="ECO:0000313" key="20">
    <source>
        <dbReference type="EnsemblPlants" id="OB01G54060.1"/>
    </source>
</evidence>
<feature type="binding site" evidence="13">
    <location>
        <position position="181"/>
    </location>
    <ligand>
        <name>substrate</name>
    </ligand>
</feature>
<comment type="subcellular location">
    <subcellularLocation>
        <location evidence="17">Secreted</location>
    </subcellularLocation>
</comment>
<evidence type="ECO:0000256" key="18">
    <source>
        <dbReference type="SAM" id="MobiDB-lite"/>
    </source>
</evidence>
<dbReference type="Proteomes" id="UP000006038">
    <property type="component" value="Chromosome 1"/>
</dbReference>
<accession>J3L850</accession>
<evidence type="ECO:0000256" key="9">
    <source>
        <dbReference type="ARBA" id="ARBA00023180"/>
    </source>
</evidence>
<dbReference type="GO" id="GO:0006979">
    <property type="term" value="P:response to oxidative stress"/>
    <property type="evidence" value="ECO:0007669"/>
    <property type="project" value="UniProtKB-UniRule"/>
</dbReference>
<dbReference type="GO" id="GO:0020037">
    <property type="term" value="F:heme binding"/>
    <property type="evidence" value="ECO:0007669"/>
    <property type="project" value="UniProtKB-UniRule"/>
</dbReference>
<reference evidence="20" key="1">
    <citation type="journal article" date="2013" name="Nat. Commun.">
        <title>Whole-genome sequencing of Oryza brachyantha reveals mechanisms underlying Oryza genome evolution.</title>
        <authorList>
            <person name="Chen J."/>
            <person name="Huang Q."/>
            <person name="Gao D."/>
            <person name="Wang J."/>
            <person name="Lang Y."/>
            <person name="Liu T."/>
            <person name="Li B."/>
            <person name="Bai Z."/>
            <person name="Luis Goicoechea J."/>
            <person name="Liang C."/>
            <person name="Chen C."/>
            <person name="Zhang W."/>
            <person name="Sun S."/>
            <person name="Liao Y."/>
            <person name="Zhang X."/>
            <person name="Yang L."/>
            <person name="Song C."/>
            <person name="Wang M."/>
            <person name="Shi J."/>
            <person name="Liu G."/>
            <person name="Liu J."/>
            <person name="Zhou H."/>
            <person name="Zhou W."/>
            <person name="Yu Q."/>
            <person name="An N."/>
            <person name="Chen Y."/>
            <person name="Cai Q."/>
            <person name="Wang B."/>
            <person name="Liu B."/>
            <person name="Min J."/>
            <person name="Huang Y."/>
            <person name="Wu H."/>
            <person name="Li Z."/>
            <person name="Zhang Y."/>
            <person name="Yin Y."/>
            <person name="Song W."/>
            <person name="Jiang J."/>
            <person name="Jackson S.A."/>
            <person name="Wing R.A."/>
            <person name="Wang J."/>
            <person name="Chen M."/>
        </authorList>
    </citation>
    <scope>NUCLEOTIDE SEQUENCE [LARGE SCALE GENOMIC DNA]</scope>
    <source>
        <strain evidence="20">cv. IRGC 101232</strain>
    </source>
</reference>
<keyword evidence="10" id="KW-0873">Pyrrolidone carboxylic acid</keyword>
<feature type="chain" id="PRO_5005136582" description="Peroxidase" evidence="17">
    <location>
        <begin position="25"/>
        <end position="293"/>
    </location>
</feature>
<feature type="binding site" evidence="14">
    <location>
        <position position="79"/>
    </location>
    <ligand>
        <name>Ca(2+)</name>
        <dbReference type="ChEBI" id="CHEBI:29108"/>
        <label>1</label>
    </ligand>
</feature>
<dbReference type="AlphaFoldDB" id="J3L850"/>
<feature type="binding site" evidence="14">
    <location>
        <position position="85"/>
    </location>
    <ligand>
        <name>Ca(2+)</name>
        <dbReference type="ChEBI" id="CHEBI:29108"/>
        <label>1</label>
    </ligand>
</feature>
<evidence type="ECO:0000256" key="7">
    <source>
        <dbReference type="ARBA" id="ARBA00023004"/>
    </source>
</evidence>
<dbReference type="PRINTS" id="PR00458">
    <property type="entry name" value="PEROXIDASE"/>
</dbReference>
<keyword evidence="17" id="KW-0964">Secreted</keyword>
<dbReference type="InterPro" id="IPR033905">
    <property type="entry name" value="Secretory_peroxidase"/>
</dbReference>
<comment type="function">
    <text evidence="17">Removal of H(2)O(2), oxidation of toxic reductants, biosynthesis and degradation of lignin, suberization, auxin catabolism, response to environmental stresses such as wounding, pathogen attack and oxidative stress.</text>
</comment>
<feature type="domain" description="Plant heme peroxidase family profile" evidence="19">
    <location>
        <begin position="34"/>
        <end position="293"/>
    </location>
</feature>
<keyword evidence="17" id="KW-0732">Signal</keyword>
<dbReference type="PROSITE" id="PS50873">
    <property type="entry name" value="PEROXIDASE_4"/>
    <property type="match status" value="1"/>
</dbReference>
<comment type="cofactor">
    <cofactor evidence="17">
        <name>heme b</name>
        <dbReference type="ChEBI" id="CHEBI:60344"/>
    </cofactor>
    <text evidence="17">Binds 1 heme b (iron(II)-protoporphyrin IX) group per subunit.</text>
</comment>
<feature type="active site" description="Proton acceptor" evidence="12">
    <location>
        <position position="75"/>
    </location>
</feature>
<keyword evidence="7 17" id="KW-0408">Iron</keyword>
<comment type="catalytic activity">
    <reaction evidence="1 17">
        <text>2 a phenolic donor + H2O2 = 2 a phenolic radical donor + 2 H2O</text>
        <dbReference type="Rhea" id="RHEA:56136"/>
        <dbReference type="ChEBI" id="CHEBI:15377"/>
        <dbReference type="ChEBI" id="CHEBI:16240"/>
        <dbReference type="ChEBI" id="CHEBI:139520"/>
        <dbReference type="ChEBI" id="CHEBI:139521"/>
        <dbReference type="EC" id="1.11.1.7"/>
    </reaction>
</comment>
<name>J3L850_ORYBR</name>
<keyword evidence="6 17" id="KW-0560">Oxidoreductase</keyword>
<dbReference type="STRING" id="4533.J3L850"/>
<dbReference type="Gene3D" id="1.10.520.10">
    <property type="match status" value="1"/>
</dbReference>
<evidence type="ECO:0000256" key="11">
    <source>
        <dbReference type="ARBA" id="ARBA00023324"/>
    </source>
</evidence>
<keyword evidence="4 14" id="KW-0479">Metal-binding</keyword>
<feature type="signal peptide" evidence="17">
    <location>
        <begin position="1"/>
        <end position="24"/>
    </location>
</feature>
<proteinExistence type="inferred from homology"/>
<dbReference type="Gramene" id="OB01G54060.1">
    <property type="protein sequence ID" value="OB01G54060.1"/>
    <property type="gene ID" value="OB01G54060"/>
</dbReference>
<evidence type="ECO:0000256" key="13">
    <source>
        <dbReference type="PIRSR" id="PIRSR600823-2"/>
    </source>
</evidence>
<evidence type="ECO:0000256" key="3">
    <source>
        <dbReference type="ARBA" id="ARBA00022617"/>
    </source>
</evidence>
<dbReference type="GO" id="GO:0140825">
    <property type="term" value="F:lactoperoxidase activity"/>
    <property type="evidence" value="ECO:0007669"/>
    <property type="project" value="UniProtKB-EC"/>
</dbReference>
<dbReference type="CDD" id="cd00693">
    <property type="entry name" value="secretory_peroxidase"/>
    <property type="match status" value="1"/>
</dbReference>
<keyword evidence="21" id="KW-1185">Reference proteome</keyword>